<gene>
    <name evidence="1" type="ORF">VB264_19610</name>
</gene>
<protein>
    <submittedName>
        <fullName evidence="1">Uncharacterized protein</fullName>
    </submittedName>
</protein>
<sequence length="127" mass="14806">MKNLIEKFSKIEQEISKEKGDFEFFALFLREDAIDKWDIVVAADWIKHNKWEVMQYVAGYVQRSLDVTEIVNISKIVIIDEDNPELPMIQNTFHIEHGAIEIKDYTFFGLSIKHAFIITSASQKQLA</sequence>
<dbReference type="Proteomes" id="UP001304671">
    <property type="component" value="Unassembled WGS sequence"/>
</dbReference>
<proteinExistence type="predicted"/>
<keyword evidence="2" id="KW-1185">Reference proteome</keyword>
<evidence type="ECO:0000313" key="2">
    <source>
        <dbReference type="Proteomes" id="UP001304671"/>
    </source>
</evidence>
<evidence type="ECO:0000313" key="1">
    <source>
        <dbReference type="EMBL" id="MEA5260014.1"/>
    </source>
</evidence>
<reference evidence="1 2" key="1">
    <citation type="submission" date="2023-12" db="EMBL/GenBank/DDBJ databases">
        <title>Novel species of the genus Arcicella isolated from rivers.</title>
        <authorList>
            <person name="Lu H."/>
        </authorList>
    </citation>
    <scope>NUCLEOTIDE SEQUENCE [LARGE SCALE GENOMIC DNA]</scope>
    <source>
        <strain evidence="1 2">LMG 21963</strain>
    </source>
</reference>
<comment type="caution">
    <text evidence="1">The sequence shown here is derived from an EMBL/GenBank/DDBJ whole genome shotgun (WGS) entry which is preliminary data.</text>
</comment>
<dbReference type="EMBL" id="JAYFUL010000042">
    <property type="protein sequence ID" value="MEA5260014.1"/>
    <property type="molecule type" value="Genomic_DNA"/>
</dbReference>
<organism evidence="1 2">
    <name type="scientific">Arcicella aquatica</name>
    <dbReference type="NCBI Taxonomy" id="217141"/>
    <lineage>
        <taxon>Bacteria</taxon>
        <taxon>Pseudomonadati</taxon>
        <taxon>Bacteroidota</taxon>
        <taxon>Cytophagia</taxon>
        <taxon>Cytophagales</taxon>
        <taxon>Flectobacillaceae</taxon>
        <taxon>Arcicella</taxon>
    </lineage>
</organism>
<accession>A0ABU5QTM7</accession>
<name>A0ABU5QTM7_9BACT</name>
<dbReference type="RefSeq" id="WP_323252136.1">
    <property type="nucleotide sequence ID" value="NZ_JAYFUL010000042.1"/>
</dbReference>